<dbReference type="Pfam" id="PF04519">
    <property type="entry name" value="Bactofilin"/>
    <property type="match status" value="1"/>
</dbReference>
<accession>A0ABV4UAM6</accession>
<reference evidence="3 4" key="1">
    <citation type="submission" date="2024-08" db="EMBL/GenBank/DDBJ databases">
        <title>Whole-genome sequencing of halo(alkali)philic microorganisms from hypersaline lakes.</title>
        <authorList>
            <person name="Sorokin D.Y."/>
            <person name="Merkel A.Y."/>
            <person name="Messina E."/>
            <person name="Yakimov M."/>
        </authorList>
    </citation>
    <scope>NUCLEOTIDE SEQUENCE [LARGE SCALE GENOMIC DNA]</scope>
    <source>
        <strain evidence="3 4">AB-hyl4</strain>
    </source>
</reference>
<dbReference type="PANTHER" id="PTHR35024:SF4">
    <property type="entry name" value="POLYMER-FORMING CYTOSKELETAL PROTEIN"/>
    <property type="match status" value="1"/>
</dbReference>
<dbReference type="Proteomes" id="UP001575105">
    <property type="component" value="Unassembled WGS sequence"/>
</dbReference>
<feature type="region of interest" description="Disordered" evidence="2">
    <location>
        <begin position="109"/>
        <end position="163"/>
    </location>
</feature>
<evidence type="ECO:0000256" key="2">
    <source>
        <dbReference type="SAM" id="MobiDB-lite"/>
    </source>
</evidence>
<evidence type="ECO:0000313" key="4">
    <source>
        <dbReference type="Proteomes" id="UP001575105"/>
    </source>
</evidence>
<evidence type="ECO:0000313" key="3">
    <source>
        <dbReference type="EMBL" id="MFA9480123.1"/>
    </source>
</evidence>
<proteinExistence type="inferred from homology"/>
<protein>
    <submittedName>
        <fullName evidence="3">Polymer-forming cytoskeletal protein</fullName>
    </submittedName>
</protein>
<dbReference type="InterPro" id="IPR007607">
    <property type="entry name" value="BacA/B"/>
</dbReference>
<dbReference type="PANTHER" id="PTHR35024">
    <property type="entry name" value="HYPOTHETICAL CYTOSOLIC PROTEIN"/>
    <property type="match status" value="1"/>
</dbReference>
<gene>
    <name evidence="3" type="ORF">ACERK3_17770</name>
</gene>
<dbReference type="RefSeq" id="WP_425347047.1">
    <property type="nucleotide sequence ID" value="NZ_JBGUBD010000016.1"/>
</dbReference>
<comment type="similarity">
    <text evidence="1">Belongs to the bactofilin family.</text>
</comment>
<evidence type="ECO:0000256" key="1">
    <source>
        <dbReference type="ARBA" id="ARBA00044755"/>
    </source>
</evidence>
<organism evidence="3 4">
    <name type="scientific">Natronomicrosphaera hydrolytica</name>
    <dbReference type="NCBI Taxonomy" id="3242702"/>
    <lineage>
        <taxon>Bacteria</taxon>
        <taxon>Pseudomonadati</taxon>
        <taxon>Planctomycetota</taxon>
        <taxon>Phycisphaerae</taxon>
        <taxon>Phycisphaerales</taxon>
        <taxon>Phycisphaeraceae</taxon>
        <taxon>Natronomicrosphaera</taxon>
    </lineage>
</organism>
<keyword evidence="4" id="KW-1185">Reference proteome</keyword>
<sequence length="163" mass="15668">MAESPQTSNGEMTIIGADTHIEGKMRFERSAKINGKFEGEVTAQGELKVSEKALCKANVDAGSIAVDGLVEGNVNCKDRIQLNASGQIKGDIVAAKMIMAEGSSLHGHVAIGPDAQKQSGSATGGGSSSGGGGSAGGGAGGGAGGAASSGPGGGGSGGQSPRK</sequence>
<dbReference type="EMBL" id="JBGUBD010000016">
    <property type="protein sequence ID" value="MFA9480123.1"/>
    <property type="molecule type" value="Genomic_DNA"/>
</dbReference>
<name>A0ABV4UAM6_9BACT</name>
<comment type="caution">
    <text evidence="3">The sequence shown here is derived from an EMBL/GenBank/DDBJ whole genome shotgun (WGS) entry which is preliminary data.</text>
</comment>
<feature type="compositionally biased region" description="Gly residues" evidence="2">
    <location>
        <begin position="122"/>
        <end position="163"/>
    </location>
</feature>